<dbReference type="EMBL" id="AWVJ01000129">
    <property type="protein sequence ID" value="ERK44138.1"/>
    <property type="molecule type" value="Genomic_DNA"/>
</dbReference>
<sequence>MWDRKYRKILYGMWKTGTGGTVDLFLWSSKYRKILCRMWKTESIRG</sequence>
<dbReference type="Proteomes" id="UP000016608">
    <property type="component" value="Unassembled WGS sequence"/>
</dbReference>
<keyword evidence="2" id="KW-1185">Reference proteome</keyword>
<comment type="caution">
    <text evidence="1">The sequence shown here is derived from an EMBL/GenBank/DDBJ whole genome shotgun (WGS) entry which is preliminary data.</text>
</comment>
<protein>
    <submittedName>
        <fullName evidence="1">Uncharacterized protein</fullName>
    </submittedName>
</protein>
<dbReference type="HOGENOM" id="CLU_3183844_0_0_9"/>
<evidence type="ECO:0000313" key="2">
    <source>
        <dbReference type="Proteomes" id="UP000016608"/>
    </source>
</evidence>
<accession>U2QS58</accession>
<reference evidence="1 2" key="1">
    <citation type="submission" date="2013-06" db="EMBL/GenBank/DDBJ databases">
        <authorList>
            <person name="Weinstock G."/>
            <person name="Sodergren E."/>
            <person name="Lobos E.A."/>
            <person name="Fulton L."/>
            <person name="Fulton R."/>
            <person name="Courtney L."/>
            <person name="Fronick C."/>
            <person name="O'Laughlin M."/>
            <person name="Godfrey J."/>
            <person name="Wilson R.M."/>
            <person name="Miner T."/>
            <person name="Farmer C."/>
            <person name="Delehaunty K."/>
            <person name="Cordes M."/>
            <person name="Minx P."/>
            <person name="Tomlinson C."/>
            <person name="Chen J."/>
            <person name="Wollam A."/>
            <person name="Pepin K.H."/>
            <person name="Bhonagiri V."/>
            <person name="Zhang X."/>
            <person name="Warren W."/>
            <person name="Mitreva M."/>
            <person name="Mardis E.R."/>
            <person name="Wilson R.K."/>
        </authorList>
    </citation>
    <scope>NUCLEOTIDE SEQUENCE [LARGE SCALE GENOMIC DNA]</scope>
    <source>
        <strain evidence="1 2">ATCC 29099</strain>
    </source>
</reference>
<evidence type="ECO:0000313" key="1">
    <source>
        <dbReference type="EMBL" id="ERK44138.1"/>
    </source>
</evidence>
<proteinExistence type="predicted"/>
<name>U2QS58_EUBRA</name>
<gene>
    <name evidence="1" type="ORF">HMPREF0373_02129</name>
</gene>
<organism evidence="1 2">
    <name type="scientific">Eubacterium ramulus ATCC 29099</name>
    <dbReference type="NCBI Taxonomy" id="1256908"/>
    <lineage>
        <taxon>Bacteria</taxon>
        <taxon>Bacillati</taxon>
        <taxon>Bacillota</taxon>
        <taxon>Clostridia</taxon>
        <taxon>Eubacteriales</taxon>
        <taxon>Eubacteriaceae</taxon>
        <taxon>Eubacterium</taxon>
    </lineage>
</organism>
<dbReference type="AlphaFoldDB" id="U2QS58"/>